<sequence>MSWVTTTVAVPKRRVACTSRSTTSKALFISEATVKTHLVHIYDKLGVDNRTRAVDRARARRII</sequence>
<keyword evidence="1" id="KW-0805">Transcription regulation</keyword>
<dbReference type="PANTHER" id="PTHR44688:SF16">
    <property type="entry name" value="DNA-BINDING TRANSCRIPTIONAL ACTIVATOR DEVR_DOSR"/>
    <property type="match status" value="1"/>
</dbReference>
<dbReference type="Pfam" id="PF00196">
    <property type="entry name" value="GerE"/>
    <property type="match status" value="1"/>
</dbReference>
<dbReference type="PANTHER" id="PTHR44688">
    <property type="entry name" value="DNA-BINDING TRANSCRIPTIONAL ACTIVATOR DEVR_DOSR"/>
    <property type="match status" value="1"/>
</dbReference>
<evidence type="ECO:0000256" key="1">
    <source>
        <dbReference type="ARBA" id="ARBA00023015"/>
    </source>
</evidence>
<proteinExistence type="predicted"/>
<gene>
    <name evidence="5" type="ORF">GCM10011374_09060</name>
</gene>
<evidence type="ECO:0000256" key="2">
    <source>
        <dbReference type="ARBA" id="ARBA00023125"/>
    </source>
</evidence>
<keyword evidence="3" id="KW-0804">Transcription</keyword>
<dbReference type="Proteomes" id="UP000638848">
    <property type="component" value="Unassembled WGS sequence"/>
</dbReference>
<dbReference type="SUPFAM" id="SSF46894">
    <property type="entry name" value="C-terminal effector domain of the bipartite response regulators"/>
    <property type="match status" value="1"/>
</dbReference>
<dbReference type="Gene3D" id="1.10.10.10">
    <property type="entry name" value="Winged helix-like DNA-binding domain superfamily/Winged helix DNA-binding domain"/>
    <property type="match status" value="1"/>
</dbReference>
<evidence type="ECO:0000313" key="5">
    <source>
        <dbReference type="EMBL" id="GGG48826.1"/>
    </source>
</evidence>
<dbReference type="InterPro" id="IPR036388">
    <property type="entry name" value="WH-like_DNA-bd_sf"/>
</dbReference>
<keyword evidence="2" id="KW-0238">DNA-binding</keyword>
<reference evidence="5" key="1">
    <citation type="journal article" date="2014" name="Int. J. Syst. Evol. Microbiol.">
        <title>Complete genome sequence of Corynebacterium casei LMG S-19264T (=DSM 44701T), isolated from a smear-ripened cheese.</title>
        <authorList>
            <consortium name="US DOE Joint Genome Institute (JGI-PGF)"/>
            <person name="Walter F."/>
            <person name="Albersmeier A."/>
            <person name="Kalinowski J."/>
            <person name="Ruckert C."/>
        </authorList>
    </citation>
    <scope>NUCLEOTIDE SEQUENCE</scope>
    <source>
        <strain evidence="5">CGMCC 1.12187</strain>
    </source>
</reference>
<dbReference type="InterPro" id="IPR016032">
    <property type="entry name" value="Sig_transdc_resp-reg_C-effctor"/>
</dbReference>
<dbReference type="EMBL" id="BMEQ01000003">
    <property type="protein sequence ID" value="GGG48826.1"/>
    <property type="molecule type" value="Genomic_DNA"/>
</dbReference>
<feature type="domain" description="HTH luxR-type" evidence="4">
    <location>
        <begin position="1"/>
        <end position="61"/>
    </location>
</feature>
<evidence type="ECO:0000259" key="4">
    <source>
        <dbReference type="PROSITE" id="PS50043"/>
    </source>
</evidence>
<comment type="caution">
    <text evidence="5">The sequence shown here is derived from an EMBL/GenBank/DDBJ whole genome shotgun (WGS) entry which is preliminary data.</text>
</comment>
<dbReference type="GO" id="GO:0003677">
    <property type="term" value="F:DNA binding"/>
    <property type="evidence" value="ECO:0007669"/>
    <property type="project" value="UniProtKB-KW"/>
</dbReference>
<keyword evidence="6" id="KW-1185">Reference proteome</keyword>
<evidence type="ECO:0000256" key="3">
    <source>
        <dbReference type="ARBA" id="ARBA00023163"/>
    </source>
</evidence>
<dbReference type="GO" id="GO:0006355">
    <property type="term" value="P:regulation of DNA-templated transcription"/>
    <property type="evidence" value="ECO:0007669"/>
    <property type="project" value="InterPro"/>
</dbReference>
<accession>A0A917LQA3</accession>
<name>A0A917LQA3_9MICC</name>
<evidence type="ECO:0000313" key="6">
    <source>
        <dbReference type="Proteomes" id="UP000638848"/>
    </source>
</evidence>
<reference evidence="5" key="2">
    <citation type="submission" date="2020-09" db="EMBL/GenBank/DDBJ databases">
        <authorList>
            <person name="Sun Q."/>
            <person name="Zhou Y."/>
        </authorList>
    </citation>
    <scope>NUCLEOTIDE SEQUENCE</scope>
    <source>
        <strain evidence="5">CGMCC 1.12187</strain>
    </source>
</reference>
<dbReference type="PROSITE" id="PS50043">
    <property type="entry name" value="HTH_LUXR_2"/>
    <property type="match status" value="1"/>
</dbReference>
<organism evidence="5 6">
    <name type="scientific">Kocuria dechangensis</name>
    <dbReference type="NCBI Taxonomy" id="1176249"/>
    <lineage>
        <taxon>Bacteria</taxon>
        <taxon>Bacillati</taxon>
        <taxon>Actinomycetota</taxon>
        <taxon>Actinomycetes</taxon>
        <taxon>Micrococcales</taxon>
        <taxon>Micrococcaceae</taxon>
        <taxon>Kocuria</taxon>
    </lineage>
</organism>
<protein>
    <recommendedName>
        <fullName evidence="4">HTH luxR-type domain-containing protein</fullName>
    </recommendedName>
</protein>
<dbReference type="InterPro" id="IPR000792">
    <property type="entry name" value="Tscrpt_reg_LuxR_C"/>
</dbReference>
<dbReference type="AlphaFoldDB" id="A0A917LQA3"/>